<keyword evidence="1" id="KW-0808">Transferase</keyword>
<dbReference type="GO" id="GO:0008671">
    <property type="term" value="F:2-dehydro-3-deoxygalactonokinase activity"/>
    <property type="evidence" value="ECO:0007669"/>
    <property type="project" value="InterPro"/>
</dbReference>
<dbReference type="Pfam" id="PF05035">
    <property type="entry name" value="DGOK"/>
    <property type="match status" value="1"/>
</dbReference>
<reference evidence="1 2" key="1">
    <citation type="submission" date="2016-10" db="EMBL/GenBank/DDBJ databases">
        <authorList>
            <person name="Varghese N."/>
            <person name="Submissions S."/>
        </authorList>
    </citation>
    <scope>NUCLEOTIDE SEQUENCE [LARGE SCALE GENOMIC DNA]</scope>
    <source>
        <strain evidence="1 2">FF3</strain>
    </source>
</reference>
<dbReference type="InterPro" id="IPR042257">
    <property type="entry name" value="DGOK_C"/>
</dbReference>
<keyword evidence="1" id="KW-0418">Kinase</keyword>
<dbReference type="InterPro" id="IPR007729">
    <property type="entry name" value="DGOK"/>
</dbReference>
<proteinExistence type="predicted"/>
<accession>A0A975WFM8</accession>
<name>A0A975WFM8_9RHOB</name>
<dbReference type="AlphaFoldDB" id="A0A975WFM8"/>
<sequence>MNSAASEPALIGLDWGTSSFRASLIGADGGVLDRLAAPEGIMHVEGGLFEAAFTRLLAPWAGHSDLPVLASGMITSRNGWVETPYVGLPAGGKELARAIATHQTTDGRTVHFITGLASETDGAPDVMRGEETQIVGAVAMDTSDGCFVMPGTHSKWVEVSEGRITRFATYMTGDVFAALRDHTILKALMQDAPFHDEGFRLGVASGLSAGSELLHRLFHVRSMPLFDKIPAGASADYLSGMLIGAEIAGGSAGKANRGPVTIIGRDDLADRYETALGIAGLTTRRAEPDIVARGHFTIAKAAGVIA</sequence>
<dbReference type="InterPro" id="IPR042258">
    <property type="entry name" value="DGOK_N"/>
</dbReference>
<dbReference type="GO" id="GO:0034194">
    <property type="term" value="P:D-galactonate catabolic process"/>
    <property type="evidence" value="ECO:0007669"/>
    <property type="project" value="InterPro"/>
</dbReference>
<dbReference type="CDD" id="cd24012">
    <property type="entry name" value="ASKHA_NBD_KDGal-kinase"/>
    <property type="match status" value="1"/>
</dbReference>
<evidence type="ECO:0000313" key="2">
    <source>
        <dbReference type="Proteomes" id="UP000182932"/>
    </source>
</evidence>
<dbReference type="Gene3D" id="3.30.420.310">
    <property type="entry name" value="2-keto-3-deoxy-galactonokinase, C-terminal domain"/>
    <property type="match status" value="1"/>
</dbReference>
<gene>
    <name evidence="1" type="ORF">SAMN04487940_14310</name>
</gene>
<dbReference type="Gene3D" id="3.30.420.300">
    <property type="entry name" value="2-keto-3-deoxy-galactonokinase, substrate binding domain"/>
    <property type="match status" value="1"/>
</dbReference>
<organism evidence="1 2">
    <name type="scientific">Marinovum algicola</name>
    <dbReference type="NCBI Taxonomy" id="42444"/>
    <lineage>
        <taxon>Bacteria</taxon>
        <taxon>Pseudomonadati</taxon>
        <taxon>Pseudomonadota</taxon>
        <taxon>Alphaproteobacteria</taxon>
        <taxon>Rhodobacterales</taxon>
        <taxon>Roseobacteraceae</taxon>
        <taxon>Marinovum</taxon>
    </lineage>
</organism>
<comment type="caution">
    <text evidence="1">The sequence shown here is derived from an EMBL/GenBank/DDBJ whole genome shotgun (WGS) entry which is preliminary data.</text>
</comment>
<dbReference type="Proteomes" id="UP000182932">
    <property type="component" value="Unassembled WGS sequence"/>
</dbReference>
<keyword evidence="2" id="KW-1185">Reference proteome</keyword>
<dbReference type="EMBL" id="FNYY01000043">
    <property type="protein sequence ID" value="SEK11836.1"/>
    <property type="molecule type" value="Genomic_DNA"/>
</dbReference>
<evidence type="ECO:0000313" key="1">
    <source>
        <dbReference type="EMBL" id="SEK11836.1"/>
    </source>
</evidence>
<dbReference type="GeneID" id="80821272"/>
<dbReference type="RefSeq" id="WP_074840545.1">
    <property type="nucleotide sequence ID" value="NZ_CATMKJ010000018.1"/>
</dbReference>
<protein>
    <submittedName>
        <fullName evidence="1">2-keto-3-deoxygalactonate kinase</fullName>
    </submittedName>
</protein>